<keyword evidence="3" id="KW-1185">Reference proteome</keyword>
<accession>E9HHJ1</accession>
<proteinExistence type="predicted"/>
<dbReference type="HOGENOM" id="CLU_1867134_0_0_1"/>
<reference evidence="2 3" key="1">
    <citation type="journal article" date="2011" name="Science">
        <title>The ecoresponsive genome of Daphnia pulex.</title>
        <authorList>
            <person name="Colbourne J.K."/>
            <person name="Pfrender M.E."/>
            <person name="Gilbert D."/>
            <person name="Thomas W.K."/>
            <person name="Tucker A."/>
            <person name="Oakley T.H."/>
            <person name="Tokishita S."/>
            <person name="Aerts A."/>
            <person name="Arnold G.J."/>
            <person name="Basu M.K."/>
            <person name="Bauer D.J."/>
            <person name="Caceres C.E."/>
            <person name="Carmel L."/>
            <person name="Casola C."/>
            <person name="Choi J.H."/>
            <person name="Detter J.C."/>
            <person name="Dong Q."/>
            <person name="Dusheyko S."/>
            <person name="Eads B.D."/>
            <person name="Frohlich T."/>
            <person name="Geiler-Samerotte K.A."/>
            <person name="Gerlach D."/>
            <person name="Hatcher P."/>
            <person name="Jogdeo S."/>
            <person name="Krijgsveld J."/>
            <person name="Kriventseva E.V."/>
            <person name="Kultz D."/>
            <person name="Laforsch C."/>
            <person name="Lindquist E."/>
            <person name="Lopez J."/>
            <person name="Manak J.R."/>
            <person name="Muller J."/>
            <person name="Pangilinan J."/>
            <person name="Patwardhan R.P."/>
            <person name="Pitluck S."/>
            <person name="Pritham E.J."/>
            <person name="Rechtsteiner A."/>
            <person name="Rho M."/>
            <person name="Rogozin I.B."/>
            <person name="Sakarya O."/>
            <person name="Salamov A."/>
            <person name="Schaack S."/>
            <person name="Shapiro H."/>
            <person name="Shiga Y."/>
            <person name="Skalitzky C."/>
            <person name="Smith Z."/>
            <person name="Souvorov A."/>
            <person name="Sung W."/>
            <person name="Tang Z."/>
            <person name="Tsuchiya D."/>
            <person name="Tu H."/>
            <person name="Vos H."/>
            <person name="Wang M."/>
            <person name="Wolf Y.I."/>
            <person name="Yamagata H."/>
            <person name="Yamada T."/>
            <person name="Ye Y."/>
            <person name="Shaw J.R."/>
            <person name="Andrews J."/>
            <person name="Crease T.J."/>
            <person name="Tang H."/>
            <person name="Lucas S.M."/>
            <person name="Robertson H.M."/>
            <person name="Bork P."/>
            <person name="Koonin E.V."/>
            <person name="Zdobnov E.M."/>
            <person name="Grigoriev I.V."/>
            <person name="Lynch M."/>
            <person name="Boore J.L."/>
        </authorList>
    </citation>
    <scope>NUCLEOTIDE SEQUENCE [LARGE SCALE GENOMIC DNA]</scope>
</reference>
<organism evidence="2 3">
    <name type="scientific">Daphnia pulex</name>
    <name type="common">Water flea</name>
    <dbReference type="NCBI Taxonomy" id="6669"/>
    <lineage>
        <taxon>Eukaryota</taxon>
        <taxon>Metazoa</taxon>
        <taxon>Ecdysozoa</taxon>
        <taxon>Arthropoda</taxon>
        <taxon>Crustacea</taxon>
        <taxon>Branchiopoda</taxon>
        <taxon>Diplostraca</taxon>
        <taxon>Cladocera</taxon>
        <taxon>Anomopoda</taxon>
        <taxon>Daphniidae</taxon>
        <taxon>Daphnia</taxon>
    </lineage>
</organism>
<feature type="compositionally biased region" description="Basic and acidic residues" evidence="1">
    <location>
        <begin position="81"/>
        <end position="96"/>
    </location>
</feature>
<evidence type="ECO:0000256" key="1">
    <source>
        <dbReference type="SAM" id="MobiDB-lite"/>
    </source>
</evidence>
<sequence>MALFMWTKCPVCTEGRAKETRYRIQETNRRIFYWIQNGEEEEREEDSPYVFFCEDCEEDLDNWGGQPDGRQPTEAATEQQNGEKEEPEPKRSRRNEAGGGDAEEPEPKHSRRNDAAPQGSDREEEIQPGPSNTHTEE</sequence>
<name>E9HHJ1_DAPPU</name>
<gene>
    <name evidence="2" type="ORF">DAPPUDRAFT_114249</name>
</gene>
<dbReference type="AlphaFoldDB" id="E9HHJ1"/>
<evidence type="ECO:0000313" key="2">
    <source>
        <dbReference type="EMBL" id="EFX68786.1"/>
    </source>
</evidence>
<dbReference type="EMBL" id="GL732648">
    <property type="protein sequence ID" value="EFX68786.1"/>
    <property type="molecule type" value="Genomic_DNA"/>
</dbReference>
<dbReference type="InParanoid" id="E9HHJ1"/>
<dbReference type="KEGG" id="dpx:DAPPUDRAFT_114249"/>
<protein>
    <submittedName>
        <fullName evidence="2">Uncharacterized protein</fullName>
    </submittedName>
</protein>
<dbReference type="Proteomes" id="UP000000305">
    <property type="component" value="Unassembled WGS sequence"/>
</dbReference>
<feature type="compositionally biased region" description="Basic and acidic residues" evidence="1">
    <location>
        <begin position="105"/>
        <end position="114"/>
    </location>
</feature>
<evidence type="ECO:0000313" key="3">
    <source>
        <dbReference type="Proteomes" id="UP000000305"/>
    </source>
</evidence>
<feature type="region of interest" description="Disordered" evidence="1">
    <location>
        <begin position="57"/>
        <end position="137"/>
    </location>
</feature>